<sequence>MMDLWTPTKKRFLKKSFKGRRVFIGSVLRTPLVVADYELTYSQKSEDKELLVLQLIIGGSLRMLWTEAYKLINTIKEAEKANRAPPFYTKIIQSKGYYEFAKLTKSEKDSLNFK</sequence>
<dbReference type="EMBL" id="JACCCY010000002">
    <property type="protein sequence ID" value="NYI49058.1"/>
    <property type="molecule type" value="Genomic_DNA"/>
</dbReference>
<dbReference type="RefSeq" id="WP_179399020.1">
    <property type="nucleotide sequence ID" value="NZ_JACCCY010000002.1"/>
</dbReference>
<name>A0A8E2D4P4_9PORP</name>
<keyword evidence="1" id="KW-0489">Methyltransferase</keyword>
<dbReference type="Proteomes" id="UP000574332">
    <property type="component" value="Unassembled WGS sequence"/>
</dbReference>
<protein>
    <submittedName>
        <fullName evidence="1">Trm5-related predicted tRNA methylase</fullName>
    </submittedName>
</protein>
<comment type="caution">
    <text evidence="1">The sequence shown here is derived from an EMBL/GenBank/DDBJ whole genome shotgun (WGS) entry which is preliminary data.</text>
</comment>
<evidence type="ECO:0000313" key="2">
    <source>
        <dbReference type="Proteomes" id="UP000574332"/>
    </source>
</evidence>
<gene>
    <name evidence="1" type="ORF">F5613_001136</name>
</gene>
<dbReference type="GO" id="GO:0008168">
    <property type="term" value="F:methyltransferase activity"/>
    <property type="evidence" value="ECO:0007669"/>
    <property type="project" value="UniProtKB-KW"/>
</dbReference>
<dbReference type="AlphaFoldDB" id="A0A8E2D4P4"/>
<keyword evidence="2" id="KW-1185">Reference proteome</keyword>
<keyword evidence="1" id="KW-0808">Transferase</keyword>
<dbReference type="GO" id="GO:0032259">
    <property type="term" value="P:methylation"/>
    <property type="evidence" value="ECO:0007669"/>
    <property type="project" value="UniProtKB-KW"/>
</dbReference>
<organism evidence="1 2">
    <name type="scientific">Macellibacteroides fermentans</name>
    <dbReference type="NCBI Taxonomy" id="879969"/>
    <lineage>
        <taxon>Bacteria</taxon>
        <taxon>Pseudomonadati</taxon>
        <taxon>Bacteroidota</taxon>
        <taxon>Bacteroidia</taxon>
        <taxon>Bacteroidales</taxon>
        <taxon>Porphyromonadaceae</taxon>
        <taxon>Macellibacteroides</taxon>
    </lineage>
</organism>
<accession>A0A8E2D4P4</accession>
<proteinExistence type="predicted"/>
<evidence type="ECO:0000313" key="1">
    <source>
        <dbReference type="EMBL" id="NYI49058.1"/>
    </source>
</evidence>
<reference evidence="1 2" key="1">
    <citation type="submission" date="2020-07" db="EMBL/GenBank/DDBJ databases">
        <title>Genomic Encyclopedia of Type Strains, Phase IV (KMG-IV): sequencing the most valuable type-strain genomes for metagenomic binning, comparative biology and taxonomic classification.</title>
        <authorList>
            <person name="Goeker M."/>
        </authorList>
    </citation>
    <scope>NUCLEOTIDE SEQUENCE [LARGE SCALE GENOMIC DNA]</scope>
    <source>
        <strain evidence="1 2">DSM 23697</strain>
    </source>
</reference>